<dbReference type="Pfam" id="PF02803">
    <property type="entry name" value="Thiolase_C"/>
    <property type="match status" value="1"/>
</dbReference>
<comment type="caution">
    <text evidence="13">The sequence shown here is derived from an EMBL/GenBank/DDBJ whole genome shotgun (WGS) entry which is preliminary data.</text>
</comment>
<dbReference type="STRING" id="1838280.A6M21_04855"/>
<dbReference type="SUPFAM" id="SSF53901">
    <property type="entry name" value="Thiolase-like"/>
    <property type="match status" value="2"/>
</dbReference>
<dbReference type="InterPro" id="IPR020617">
    <property type="entry name" value="Thiolase_C"/>
</dbReference>
<dbReference type="PANTHER" id="PTHR18919:SF107">
    <property type="entry name" value="ACETYL-COA ACETYLTRANSFERASE, CYTOSOLIC"/>
    <property type="match status" value="1"/>
</dbReference>
<proteinExistence type="inferred from homology"/>
<evidence type="ECO:0000256" key="6">
    <source>
        <dbReference type="ARBA" id="ARBA00030755"/>
    </source>
</evidence>
<dbReference type="InterPro" id="IPR002155">
    <property type="entry name" value="Thiolase"/>
</dbReference>
<dbReference type="AlphaFoldDB" id="A0A1B7LHQ4"/>
<evidence type="ECO:0000259" key="11">
    <source>
        <dbReference type="Pfam" id="PF00108"/>
    </source>
</evidence>
<feature type="domain" description="Thiolase N-terminal" evidence="11">
    <location>
        <begin position="4"/>
        <end position="260"/>
    </location>
</feature>
<dbReference type="NCBIfam" id="TIGR01930">
    <property type="entry name" value="AcCoA-C-Actrans"/>
    <property type="match status" value="1"/>
</dbReference>
<dbReference type="GO" id="GO:0003985">
    <property type="term" value="F:acetyl-CoA C-acetyltransferase activity"/>
    <property type="evidence" value="ECO:0007669"/>
    <property type="project" value="UniProtKB-EC"/>
</dbReference>
<dbReference type="Gene3D" id="3.40.47.10">
    <property type="match status" value="2"/>
</dbReference>
<evidence type="ECO:0000256" key="8">
    <source>
        <dbReference type="ARBA" id="ARBA00051550"/>
    </source>
</evidence>
<evidence type="ECO:0000313" key="14">
    <source>
        <dbReference type="Proteomes" id="UP000078532"/>
    </source>
</evidence>
<sequence>MQDVVIVSAVRTAIGDFGGQFKTMISHQLSVPVIQEVLKRAGVGGEMVDDVILGNCAQRTDEPNVARTAALVAGLPKEVTGMTVQRQCSSGMQAIVCGYQQIVTGDSEIVLAGGVESMSTVPYVLKGARWGQRLQHGQMTDALWEMLTDPIHHILMGETAERLADKYGITRREQDEVSLRSHLNAARARDTGLFDAEIVPVAVPQRKGPPRVVNRDEHPRADLTMEQLAGLKPTFRKNGTVTAGNSSGLNDGAAAVLLMSLERARSMGLKPLGRIAGFARAGVEPDLMGYGPVPAIRKALKRTGMNLEDMELVELNEAFAAQYLTCEKLLDLNRDVTNVNGSGVGLGHPVGCTGARLVVTLLHGMARRNLRYGLASLCVGGGMGYAMILEREKE</sequence>
<evidence type="ECO:0000256" key="9">
    <source>
        <dbReference type="PIRSR" id="PIRSR000429-1"/>
    </source>
</evidence>
<dbReference type="PROSITE" id="PS00099">
    <property type="entry name" value="THIOLASE_3"/>
    <property type="match status" value="1"/>
</dbReference>
<dbReference type="InterPro" id="IPR016039">
    <property type="entry name" value="Thiolase-like"/>
</dbReference>
<keyword evidence="4 10" id="KW-0808">Transferase</keyword>
<feature type="active site" description="Proton acceptor" evidence="9">
    <location>
        <position position="348"/>
    </location>
</feature>
<dbReference type="PIRSF" id="PIRSF000429">
    <property type="entry name" value="Ac-CoA_Ac_transf"/>
    <property type="match status" value="1"/>
</dbReference>
<dbReference type="OrthoDB" id="56116at2"/>
<accession>A0A1B7LHQ4</accession>
<keyword evidence="14" id="KW-1185">Reference proteome</keyword>
<reference evidence="13 14" key="1">
    <citation type="submission" date="2016-04" db="EMBL/GenBank/DDBJ databases">
        <authorList>
            <person name="Evans L.H."/>
            <person name="Alamgir A."/>
            <person name="Owens N."/>
            <person name="Weber N.D."/>
            <person name="Virtaneva K."/>
            <person name="Barbian K."/>
            <person name="Babar A."/>
            <person name="Rosenke K."/>
        </authorList>
    </citation>
    <scope>NUCLEOTIDE SEQUENCE [LARGE SCALE GENOMIC DNA]</scope>
    <source>
        <strain evidence="13 14">LMa1</strain>
    </source>
</reference>
<evidence type="ECO:0000256" key="3">
    <source>
        <dbReference type="ARBA" id="ARBA00012705"/>
    </source>
</evidence>
<comment type="catalytic activity">
    <reaction evidence="8">
        <text>2 acetyl-CoA = acetoacetyl-CoA + CoA</text>
        <dbReference type="Rhea" id="RHEA:21036"/>
        <dbReference type="ChEBI" id="CHEBI:57286"/>
        <dbReference type="ChEBI" id="CHEBI:57287"/>
        <dbReference type="ChEBI" id="CHEBI:57288"/>
        <dbReference type="EC" id="2.3.1.9"/>
    </reaction>
</comment>
<gene>
    <name evidence="13" type="ORF">A6M21_04855</name>
</gene>
<comment type="similarity">
    <text evidence="2 10">Belongs to the thiolase-like superfamily. Thiolase family.</text>
</comment>
<protein>
    <recommendedName>
        <fullName evidence="7">Acetyl-CoA acetyltransferase</fullName>
        <ecNumber evidence="3">2.3.1.9</ecNumber>
    </recommendedName>
    <alternativeName>
        <fullName evidence="6">Acetoacetyl-CoA thiolase</fullName>
    </alternativeName>
</protein>
<evidence type="ECO:0000256" key="5">
    <source>
        <dbReference type="ARBA" id="ARBA00023315"/>
    </source>
</evidence>
<evidence type="ECO:0000256" key="1">
    <source>
        <dbReference type="ARBA" id="ARBA00004496"/>
    </source>
</evidence>
<evidence type="ECO:0000256" key="2">
    <source>
        <dbReference type="ARBA" id="ARBA00010982"/>
    </source>
</evidence>
<dbReference type="InterPro" id="IPR020616">
    <property type="entry name" value="Thiolase_N"/>
</dbReference>
<evidence type="ECO:0000259" key="12">
    <source>
        <dbReference type="Pfam" id="PF02803"/>
    </source>
</evidence>
<evidence type="ECO:0000313" key="13">
    <source>
        <dbReference type="EMBL" id="OAT85815.1"/>
    </source>
</evidence>
<feature type="domain" description="Thiolase C-terminal" evidence="12">
    <location>
        <begin position="269"/>
        <end position="391"/>
    </location>
</feature>
<dbReference type="EC" id="2.3.1.9" evidence="3"/>
<dbReference type="GO" id="GO:0005737">
    <property type="term" value="C:cytoplasm"/>
    <property type="evidence" value="ECO:0007669"/>
    <property type="project" value="UniProtKB-SubCell"/>
</dbReference>
<keyword evidence="5 10" id="KW-0012">Acyltransferase</keyword>
<dbReference type="FunFam" id="3.40.47.10:FF:000010">
    <property type="entry name" value="Acetyl-CoA acetyltransferase (Thiolase)"/>
    <property type="match status" value="1"/>
</dbReference>
<dbReference type="EMBL" id="LYVF01000047">
    <property type="protein sequence ID" value="OAT85815.1"/>
    <property type="molecule type" value="Genomic_DNA"/>
</dbReference>
<name>A0A1B7LHQ4_9FIRM</name>
<feature type="active site" description="Acyl-thioester intermediate" evidence="9">
    <location>
        <position position="88"/>
    </location>
</feature>
<dbReference type="Pfam" id="PF00108">
    <property type="entry name" value="Thiolase_N"/>
    <property type="match status" value="1"/>
</dbReference>
<organism evidence="13 14">
    <name type="scientific">Desulfotomaculum copahuensis</name>
    <dbReference type="NCBI Taxonomy" id="1838280"/>
    <lineage>
        <taxon>Bacteria</taxon>
        <taxon>Bacillati</taxon>
        <taxon>Bacillota</taxon>
        <taxon>Clostridia</taxon>
        <taxon>Eubacteriales</taxon>
        <taxon>Desulfotomaculaceae</taxon>
        <taxon>Desulfotomaculum</taxon>
    </lineage>
</organism>
<dbReference type="Proteomes" id="UP000078532">
    <property type="component" value="Unassembled WGS sequence"/>
</dbReference>
<dbReference type="InterPro" id="IPR020610">
    <property type="entry name" value="Thiolase_AS"/>
</dbReference>
<dbReference type="CDD" id="cd00751">
    <property type="entry name" value="thiolase"/>
    <property type="match status" value="1"/>
</dbReference>
<evidence type="ECO:0000256" key="7">
    <source>
        <dbReference type="ARBA" id="ARBA00044137"/>
    </source>
</evidence>
<comment type="subcellular location">
    <subcellularLocation>
        <location evidence="1">Cytoplasm</location>
    </subcellularLocation>
</comment>
<feature type="active site" description="Proton acceptor" evidence="9">
    <location>
        <position position="378"/>
    </location>
</feature>
<dbReference type="PANTHER" id="PTHR18919">
    <property type="entry name" value="ACETYL-COA C-ACYLTRANSFERASE"/>
    <property type="match status" value="1"/>
</dbReference>
<evidence type="ECO:0000256" key="10">
    <source>
        <dbReference type="RuleBase" id="RU003557"/>
    </source>
</evidence>
<evidence type="ECO:0000256" key="4">
    <source>
        <dbReference type="ARBA" id="ARBA00022679"/>
    </source>
</evidence>